<dbReference type="EMBL" id="JAFREM010000003">
    <property type="protein sequence ID" value="MBO1304773.1"/>
    <property type="molecule type" value="Genomic_DNA"/>
</dbReference>
<dbReference type="InterPro" id="IPR051532">
    <property type="entry name" value="Ester_Hydrolysis_Enzymes"/>
</dbReference>
<dbReference type="SUPFAM" id="SSF52266">
    <property type="entry name" value="SGNH hydrolase"/>
    <property type="match status" value="1"/>
</dbReference>
<dbReference type="Pfam" id="PF13472">
    <property type="entry name" value="Lipase_GDSL_2"/>
    <property type="match status" value="1"/>
</dbReference>
<dbReference type="GO" id="GO:0016787">
    <property type="term" value="F:hydrolase activity"/>
    <property type="evidence" value="ECO:0007669"/>
    <property type="project" value="UniProtKB-KW"/>
</dbReference>
<dbReference type="InterPro" id="IPR013830">
    <property type="entry name" value="SGNH_hydro"/>
</dbReference>
<organism evidence="2 3">
    <name type="scientific">Candidatus Enterococcus moelleringii</name>
    <dbReference type="NCBI Taxonomy" id="2815325"/>
    <lineage>
        <taxon>Bacteria</taxon>
        <taxon>Bacillati</taxon>
        <taxon>Bacillota</taxon>
        <taxon>Bacilli</taxon>
        <taxon>Lactobacillales</taxon>
        <taxon>Enterococcaceae</taxon>
        <taxon>Enterococcus</taxon>
    </lineage>
</organism>
<protein>
    <submittedName>
        <fullName evidence="2">SGNH/GDSL hydrolase family protein</fullName>
    </submittedName>
</protein>
<proteinExistence type="predicted"/>
<gene>
    <name evidence="2" type="ORF">JZO70_01270</name>
</gene>
<comment type="caution">
    <text evidence="2">The sequence shown here is derived from an EMBL/GenBank/DDBJ whole genome shotgun (WGS) entry which is preliminary data.</text>
</comment>
<dbReference type="Proteomes" id="UP000664601">
    <property type="component" value="Unassembled WGS sequence"/>
</dbReference>
<accession>A0ABS3L6S2</accession>
<evidence type="ECO:0000259" key="1">
    <source>
        <dbReference type="Pfam" id="PF13472"/>
    </source>
</evidence>
<dbReference type="PANTHER" id="PTHR30383">
    <property type="entry name" value="THIOESTERASE 1/PROTEASE 1/LYSOPHOSPHOLIPASE L1"/>
    <property type="match status" value="1"/>
</dbReference>
<reference evidence="2 3" key="1">
    <citation type="submission" date="2021-03" db="EMBL/GenBank/DDBJ databases">
        <title>Enterococcal diversity collection.</title>
        <authorList>
            <person name="Gilmore M.S."/>
            <person name="Schwartzman J."/>
            <person name="Van Tyne D."/>
            <person name="Martin M."/>
            <person name="Earl A.M."/>
            <person name="Manson A.L."/>
            <person name="Straub T."/>
            <person name="Salamzade R."/>
            <person name="Saavedra J."/>
            <person name="Lebreton F."/>
            <person name="Prichula J."/>
            <person name="Schaufler K."/>
            <person name="Gaca A."/>
            <person name="Sgardioli B."/>
            <person name="Wagenaar J."/>
            <person name="Strong T."/>
        </authorList>
    </citation>
    <scope>NUCLEOTIDE SEQUENCE [LARGE SCALE GENOMIC DNA]</scope>
    <source>
        <strain evidence="2 3">669A</strain>
    </source>
</reference>
<dbReference type="Gene3D" id="3.40.50.1110">
    <property type="entry name" value="SGNH hydrolase"/>
    <property type="match status" value="1"/>
</dbReference>
<dbReference type="InterPro" id="IPR036514">
    <property type="entry name" value="SGNH_hydro_sf"/>
</dbReference>
<name>A0ABS3L6S2_9ENTE</name>
<evidence type="ECO:0000313" key="3">
    <source>
        <dbReference type="Proteomes" id="UP000664601"/>
    </source>
</evidence>
<dbReference type="PANTHER" id="PTHR30383:SF29">
    <property type="entry name" value="SGNH HYDROLASE-TYPE ESTERASE DOMAIN-CONTAINING PROTEIN"/>
    <property type="match status" value="1"/>
</dbReference>
<feature type="domain" description="SGNH hydrolase-type esterase" evidence="1">
    <location>
        <begin position="7"/>
        <end position="174"/>
    </location>
</feature>
<keyword evidence="2" id="KW-0378">Hydrolase</keyword>
<dbReference type="RefSeq" id="WP_207671721.1">
    <property type="nucleotide sequence ID" value="NZ_JAFREM010000003.1"/>
</dbReference>
<evidence type="ECO:0000313" key="2">
    <source>
        <dbReference type="EMBL" id="MBO1304773.1"/>
    </source>
</evidence>
<keyword evidence="3" id="KW-1185">Reference proteome</keyword>
<sequence>MNKIALYGDSLMTGLMNGEPSDILNNYVIDELTGMGFPGYEILKFGRRGEGSAEGLERLDEVVAANPDFVVICFGTNDSIKHKDPVETYGDNLRKLVEAFPAEKVIVLTPGYVNVAIRTEADNDRQQAYAEMAKEVAAEKGVNVIDLYHHMTIYPEPNEFLQDDGLHPSNEGYHFLGALIARDIKNKLLEVQN</sequence>